<proteinExistence type="predicted"/>
<dbReference type="Proteomes" id="UP000198583">
    <property type="component" value="Unassembled WGS sequence"/>
</dbReference>
<accession>A0A1I6F338</accession>
<keyword evidence="1" id="KW-0472">Membrane</keyword>
<evidence type="ECO:0000313" key="2">
    <source>
        <dbReference type="EMBL" id="SFR24320.1"/>
    </source>
</evidence>
<gene>
    <name evidence="2" type="ORF">SAMN04488564_107412</name>
</gene>
<dbReference type="EMBL" id="FOYL01000007">
    <property type="protein sequence ID" value="SFR24320.1"/>
    <property type="molecule type" value="Genomic_DNA"/>
</dbReference>
<dbReference type="AlphaFoldDB" id="A0A1I6F338"/>
<organism evidence="2 3">
    <name type="scientific">Lentzea waywayandensis</name>
    <dbReference type="NCBI Taxonomy" id="84724"/>
    <lineage>
        <taxon>Bacteria</taxon>
        <taxon>Bacillati</taxon>
        <taxon>Actinomycetota</taxon>
        <taxon>Actinomycetes</taxon>
        <taxon>Pseudonocardiales</taxon>
        <taxon>Pseudonocardiaceae</taxon>
        <taxon>Lentzea</taxon>
    </lineage>
</organism>
<keyword evidence="1" id="KW-0812">Transmembrane</keyword>
<feature type="transmembrane region" description="Helical" evidence="1">
    <location>
        <begin position="142"/>
        <end position="161"/>
    </location>
</feature>
<feature type="transmembrane region" description="Helical" evidence="1">
    <location>
        <begin position="27"/>
        <end position="50"/>
    </location>
</feature>
<evidence type="ECO:0000313" key="3">
    <source>
        <dbReference type="Proteomes" id="UP000198583"/>
    </source>
</evidence>
<sequence>MMIIGRGPAPAWVWVSAPRVERIRTRLALTGLPLIGMALVFGIALVVIGLNLPSSRSPINVIGVMTAGIGAFCAVLSGLSLATARSCAQGEYVDVNGARLVRRLLGVWWGGAIFCVLVAWFAEVMALNVKTRPVPFTAGAAVYLALLGLLIVLGGVAFFTAHRVLRAG</sequence>
<feature type="transmembrane region" description="Helical" evidence="1">
    <location>
        <begin position="104"/>
        <end position="122"/>
    </location>
</feature>
<reference evidence="3" key="1">
    <citation type="submission" date="2016-10" db="EMBL/GenBank/DDBJ databases">
        <authorList>
            <person name="Varghese N."/>
            <person name="Submissions S."/>
        </authorList>
    </citation>
    <scope>NUCLEOTIDE SEQUENCE [LARGE SCALE GENOMIC DNA]</scope>
    <source>
        <strain evidence="3">DSM 44232</strain>
    </source>
</reference>
<dbReference type="STRING" id="84724.SAMN04488564_107412"/>
<name>A0A1I6F338_9PSEU</name>
<protein>
    <submittedName>
        <fullName evidence="2">Uncharacterized protein</fullName>
    </submittedName>
</protein>
<evidence type="ECO:0000256" key="1">
    <source>
        <dbReference type="SAM" id="Phobius"/>
    </source>
</evidence>
<feature type="transmembrane region" description="Helical" evidence="1">
    <location>
        <begin position="62"/>
        <end position="83"/>
    </location>
</feature>
<keyword evidence="1" id="KW-1133">Transmembrane helix</keyword>
<keyword evidence="3" id="KW-1185">Reference proteome</keyword>